<feature type="compositionally biased region" description="Polar residues" evidence="3">
    <location>
        <begin position="486"/>
        <end position="511"/>
    </location>
</feature>
<feature type="region of interest" description="Disordered" evidence="3">
    <location>
        <begin position="718"/>
        <end position="915"/>
    </location>
</feature>
<feature type="compositionally biased region" description="Polar residues" evidence="3">
    <location>
        <begin position="37"/>
        <end position="50"/>
    </location>
</feature>
<organism evidence="4 5">
    <name type="scientific">Angomonas deanei</name>
    <dbReference type="NCBI Taxonomy" id="59799"/>
    <lineage>
        <taxon>Eukaryota</taxon>
        <taxon>Discoba</taxon>
        <taxon>Euglenozoa</taxon>
        <taxon>Kinetoplastea</taxon>
        <taxon>Metakinetoplastina</taxon>
        <taxon>Trypanosomatida</taxon>
        <taxon>Trypanosomatidae</taxon>
        <taxon>Strigomonadinae</taxon>
        <taxon>Angomonas</taxon>
    </lineage>
</organism>
<evidence type="ECO:0000256" key="3">
    <source>
        <dbReference type="SAM" id="MobiDB-lite"/>
    </source>
</evidence>
<name>A0A7G2CIC5_9TRYP</name>
<proteinExistence type="predicted"/>
<evidence type="ECO:0000256" key="2">
    <source>
        <dbReference type="SAM" id="Coils"/>
    </source>
</evidence>
<dbReference type="InterPro" id="IPR019347">
    <property type="entry name" value="Axonemal_dynein_light_chain"/>
</dbReference>
<feature type="compositionally biased region" description="Basic and acidic residues" evidence="3">
    <location>
        <begin position="442"/>
        <end position="459"/>
    </location>
</feature>
<feature type="compositionally biased region" description="Acidic residues" evidence="3">
    <location>
        <begin position="460"/>
        <end position="471"/>
    </location>
</feature>
<feature type="compositionally biased region" description="Basic and acidic residues" evidence="3">
    <location>
        <begin position="889"/>
        <end position="902"/>
    </location>
</feature>
<dbReference type="AlphaFoldDB" id="A0A7G2CIC5"/>
<feature type="compositionally biased region" description="Basic and acidic residues" evidence="3">
    <location>
        <begin position="785"/>
        <end position="798"/>
    </location>
</feature>
<sequence length="915" mass="102176">MRQSIVKRLTSLDSTLIPEQFWVTIQDRAPQALARSANKTSHHNNSSATTAVGGPSGVRKDLNTMSAQATATRSMMESEGGTDSRLTSVVFPAANPVGRAQVYLLAETIDAMLSYDPRLLQILSDPEVATCILPEEKTASMGKYTPAEDPLLDPVLKHKSDEVFELYTNAADEVLQVLDAGFVELVRQSSAVCVERGALLDFLRQMLVDITASLIRVLSHTKKRTYREAEEKSELYAQMQQLRGQVVDMEKQISDLKDETKEMEAKNQKLVLKAARFDDLCERVTAKKLRFEVHEDDEHQVFLSELEKDMAKTANGALDTLYKENVRLRTGEEPPAAKTEAPSEKLAREAAAEEKRALKDLYDSSTSFLKSLRETTKSVDAACEPLYDGVLLGKMSAKANVASTRWAEVARSIGVHEKELTHRQRIFETFTKWCEAFQRDDANKTEEAKRRNKQKRDNEFLEDSNSEELEEVVDRLGTASEGESRPSFTTLPTSGQVLQGQRTKIQQSQWEEMQERRKNEVEEQDRKTKLALAEQNISTDLYEYGNTILRSIHYLTPEDLTSMGVTDCTAEEVNQLFERDFDFKAYLSPQWVPPKMELRLSDVVELLRESSLTLKEMSIRAHAMAESAILKRGVEPPMQPPQYPEEACALCGRRDTSDDDKKKRQDKMQLLAKEIQKKVDHLTDKCQKAESEREAAATELKRVTADLELHIQREEELRSQLSLSSPQSNTSVRSALVTGGSKKTGSPRTTQRHSGQRRGSNRTSATTTPGSARRGSRRVSTDSTPGKRESSPRKREGKSFNTPPTASPNKETTLTSPIDPQMKGSSSIMKKTSSFARPKAGIAPSSPSPLESIPQSISPNGSMSLKTSLPPSVDESSLTASIKGPSLDPPRRRETMAKKESIKPLNSFKLPDDDE</sequence>
<dbReference type="PANTHER" id="PTHR34894">
    <property type="entry name" value="SAM-DEPENDENT METHYLTRANSFERASE RSMI, CONSERVED SITE"/>
    <property type="match status" value="1"/>
</dbReference>
<feature type="compositionally biased region" description="Low complexity" evidence="3">
    <location>
        <begin position="719"/>
        <end position="728"/>
    </location>
</feature>
<evidence type="ECO:0000313" key="5">
    <source>
        <dbReference type="Proteomes" id="UP000515908"/>
    </source>
</evidence>
<dbReference type="Pfam" id="PF10211">
    <property type="entry name" value="Ax_dynein_light"/>
    <property type="match status" value="1"/>
</dbReference>
<accession>A0A7G2CIC5</accession>
<dbReference type="VEuPathDB" id="TriTrypDB:ADEAN_000710700"/>
<evidence type="ECO:0000313" key="4">
    <source>
        <dbReference type="EMBL" id="CAD2219598.1"/>
    </source>
</evidence>
<protein>
    <submittedName>
        <fullName evidence="4">Axonemal dynein light chain, putative</fullName>
    </submittedName>
</protein>
<reference evidence="4 5" key="1">
    <citation type="submission" date="2020-08" db="EMBL/GenBank/DDBJ databases">
        <authorList>
            <person name="Newling K."/>
            <person name="Davey J."/>
            <person name="Forrester S."/>
        </authorList>
    </citation>
    <scope>NUCLEOTIDE SEQUENCE [LARGE SCALE GENOMIC DNA]</scope>
    <source>
        <strain evidence="5">Crithidia deanei Carvalho (ATCC PRA-265)</strain>
    </source>
</reference>
<feature type="region of interest" description="Disordered" evidence="3">
    <location>
        <begin position="33"/>
        <end position="61"/>
    </location>
</feature>
<dbReference type="GO" id="GO:0005737">
    <property type="term" value="C:cytoplasm"/>
    <property type="evidence" value="ECO:0007669"/>
    <property type="project" value="UniProtKB-ARBA"/>
</dbReference>
<feature type="compositionally biased region" description="Polar residues" evidence="3">
    <location>
        <begin position="799"/>
        <end position="835"/>
    </location>
</feature>
<feature type="coiled-coil region" evidence="2">
    <location>
        <begin position="232"/>
        <end position="273"/>
    </location>
</feature>
<feature type="region of interest" description="Disordered" evidence="3">
    <location>
        <begin position="442"/>
        <end position="522"/>
    </location>
</feature>
<feature type="compositionally biased region" description="Basic and acidic residues" evidence="3">
    <location>
        <begin position="513"/>
        <end position="522"/>
    </location>
</feature>
<dbReference type="EMBL" id="LR877158">
    <property type="protein sequence ID" value="CAD2219598.1"/>
    <property type="molecule type" value="Genomic_DNA"/>
</dbReference>
<feature type="compositionally biased region" description="Basic residues" evidence="3">
    <location>
        <begin position="750"/>
        <end position="760"/>
    </location>
</feature>
<dbReference type="PANTHER" id="PTHR34894:SF5">
    <property type="entry name" value="EF-HAND DOMAIN-CONTAINING PROTEIN"/>
    <property type="match status" value="1"/>
</dbReference>
<evidence type="ECO:0000256" key="1">
    <source>
        <dbReference type="ARBA" id="ARBA00023054"/>
    </source>
</evidence>
<dbReference type="Proteomes" id="UP000515908">
    <property type="component" value="Chromosome 14"/>
</dbReference>
<keyword evidence="5" id="KW-1185">Reference proteome</keyword>
<gene>
    <name evidence="4" type="ORF">ADEAN_000710700</name>
</gene>
<feature type="compositionally biased region" description="Polar residues" evidence="3">
    <location>
        <begin position="853"/>
        <end position="880"/>
    </location>
</feature>
<feature type="compositionally biased region" description="Polar residues" evidence="3">
    <location>
        <begin position="761"/>
        <end position="770"/>
    </location>
</feature>
<keyword evidence="1 2" id="KW-0175">Coiled coil</keyword>